<evidence type="ECO:0000256" key="9">
    <source>
        <dbReference type="ARBA" id="ARBA00045724"/>
    </source>
</evidence>
<evidence type="ECO:0000256" key="7">
    <source>
        <dbReference type="ARBA" id="ARBA00039058"/>
    </source>
</evidence>
<dbReference type="InterPro" id="IPR052351">
    <property type="entry name" value="Ornithine_N-alpha-AT"/>
</dbReference>
<evidence type="ECO:0000256" key="10">
    <source>
        <dbReference type="ARBA" id="ARBA00047785"/>
    </source>
</evidence>
<keyword evidence="5" id="KW-0012">Acyltransferase</keyword>
<evidence type="ECO:0000256" key="5">
    <source>
        <dbReference type="ARBA" id="ARBA00023315"/>
    </source>
</evidence>
<dbReference type="EC" id="2.3.2.30" evidence="7"/>
<dbReference type="AlphaFoldDB" id="A0A6B2KTS1"/>
<evidence type="ECO:0000313" key="12">
    <source>
        <dbReference type="Proteomes" id="UP000482578"/>
    </source>
</evidence>
<evidence type="ECO:0000256" key="3">
    <source>
        <dbReference type="ARBA" id="ARBA00022679"/>
    </source>
</evidence>
<dbReference type="Proteomes" id="UP000482578">
    <property type="component" value="Unassembled WGS sequence"/>
</dbReference>
<keyword evidence="12" id="KW-1185">Reference proteome</keyword>
<dbReference type="InterPro" id="IPR016181">
    <property type="entry name" value="Acyl_CoA_acyltransferase"/>
</dbReference>
<dbReference type="PANTHER" id="PTHR37323">
    <property type="entry name" value="GCN5-RELATED N-ACETYLTRANSFERASE"/>
    <property type="match status" value="1"/>
</dbReference>
<comment type="catalytic activity">
    <reaction evidence="10">
        <text>a (3R)-hydroxyacyl-[ACP] + L-ornithine = a lyso-ornithine lipid + holo-[ACP] + H(+)</text>
        <dbReference type="Rhea" id="RHEA:20633"/>
        <dbReference type="Rhea" id="RHEA-COMP:9685"/>
        <dbReference type="Rhea" id="RHEA-COMP:9945"/>
        <dbReference type="ChEBI" id="CHEBI:15378"/>
        <dbReference type="ChEBI" id="CHEBI:46911"/>
        <dbReference type="ChEBI" id="CHEBI:64479"/>
        <dbReference type="ChEBI" id="CHEBI:78827"/>
        <dbReference type="ChEBI" id="CHEBI:138482"/>
        <dbReference type="EC" id="2.3.2.30"/>
    </reaction>
    <physiologicalReaction direction="left-to-right" evidence="10">
        <dbReference type="Rhea" id="RHEA:20634"/>
    </physiologicalReaction>
</comment>
<sequence length="248" mass="27045">MLQLAQRATPAARLGVRLASSPDDVRRAQALRYAVFAEELGAALPSAHEGLDRDEYDACCDHLIVEDRVNGLVVGTYRLLPPQQAARLPRLYSEQEFDLSRLAALKPALLEVGRSCVHADYRGGAVITLLWGALADYARRHGARYLAGCASVGLADGGHLAASVHRRVEAAHLSPAEWRVTPRLALPLADIHTPPTLQPMPPLLRGYLRAGAWVCGEPAWDADFNCADFFVLLPLERLAGRHLRHFGG</sequence>
<name>A0A6B2KTS1_9NEIS</name>
<dbReference type="GO" id="GO:0043810">
    <property type="term" value="F:ornithine-acyl [acyl carrier protein] N-acyltransferase activity"/>
    <property type="evidence" value="ECO:0007669"/>
    <property type="project" value="UniProtKB-EC"/>
</dbReference>
<keyword evidence="4" id="KW-0443">Lipid metabolism</keyword>
<gene>
    <name evidence="11" type="ORF">GZH52_12125</name>
</gene>
<organism evidence="11 12">
    <name type="scientific">Crenobacter caeni</name>
    <dbReference type="NCBI Taxonomy" id="2705474"/>
    <lineage>
        <taxon>Bacteria</taxon>
        <taxon>Pseudomonadati</taxon>
        <taxon>Pseudomonadota</taxon>
        <taxon>Betaproteobacteria</taxon>
        <taxon>Neisseriales</taxon>
        <taxon>Neisseriaceae</taxon>
        <taxon>Crenobacter</taxon>
    </lineage>
</organism>
<dbReference type="GO" id="GO:0006629">
    <property type="term" value="P:lipid metabolic process"/>
    <property type="evidence" value="ECO:0007669"/>
    <property type="project" value="UniProtKB-KW"/>
</dbReference>
<dbReference type="RefSeq" id="WP_163316716.1">
    <property type="nucleotide sequence ID" value="NZ_JAAGAA010000010.1"/>
</dbReference>
<evidence type="ECO:0000256" key="6">
    <source>
        <dbReference type="ARBA" id="ARBA00038095"/>
    </source>
</evidence>
<accession>A0A6B2KTS1</accession>
<comment type="similarity">
    <text evidence="6">Belongs to the acetyltransferase family. OlsB subfamily.</text>
</comment>
<evidence type="ECO:0000256" key="1">
    <source>
        <dbReference type="ARBA" id="ARBA00005189"/>
    </source>
</evidence>
<proteinExistence type="inferred from homology"/>
<dbReference type="Pfam" id="PF13444">
    <property type="entry name" value="Acetyltransf_5"/>
    <property type="match status" value="1"/>
</dbReference>
<evidence type="ECO:0000256" key="2">
    <source>
        <dbReference type="ARBA" id="ARBA00022516"/>
    </source>
</evidence>
<dbReference type="PANTHER" id="PTHR37323:SF1">
    <property type="entry name" value="L-ORNITHINE N(ALPHA)-ACYLTRANSFERASE"/>
    <property type="match status" value="1"/>
</dbReference>
<keyword evidence="3 11" id="KW-0808">Transferase</keyword>
<keyword evidence="2" id="KW-0444">Lipid biosynthesis</keyword>
<comment type="caution">
    <text evidence="11">The sequence shown here is derived from an EMBL/GenBank/DDBJ whole genome shotgun (WGS) entry which is preliminary data.</text>
</comment>
<protein>
    <recommendedName>
        <fullName evidence="8">L-ornithine N(alpha)-acyltransferase</fullName>
        <ecNumber evidence="7">2.3.2.30</ecNumber>
    </recommendedName>
</protein>
<dbReference type="SUPFAM" id="SSF55729">
    <property type="entry name" value="Acyl-CoA N-acyltransferases (Nat)"/>
    <property type="match status" value="1"/>
</dbReference>
<dbReference type="Gene3D" id="3.40.630.30">
    <property type="match status" value="1"/>
</dbReference>
<dbReference type="EMBL" id="JAAGAA010000010">
    <property type="protein sequence ID" value="NDV13531.1"/>
    <property type="molecule type" value="Genomic_DNA"/>
</dbReference>
<reference evidence="11 12" key="1">
    <citation type="submission" date="2020-02" db="EMBL/GenBank/DDBJ databases">
        <authorList>
            <person name="Yang Z."/>
        </authorList>
    </citation>
    <scope>NUCLEOTIDE SEQUENCE [LARGE SCALE GENOMIC DNA]</scope>
    <source>
        <strain evidence="11 12">HX-7-9</strain>
    </source>
</reference>
<comment type="pathway">
    <text evidence="1">Lipid metabolism.</text>
</comment>
<evidence type="ECO:0000256" key="4">
    <source>
        <dbReference type="ARBA" id="ARBA00023098"/>
    </source>
</evidence>
<comment type="function">
    <text evidence="9">Catalyzes the first step in the biosynthesis of ornithine lipids, which are phosphorus-free membrane lipids. Catalyzes the 3-hydroxyacyl-acyl carrier protein-dependent acylation of ornithine to form lyso-ornithine lipid (LOL).</text>
</comment>
<evidence type="ECO:0000313" key="11">
    <source>
        <dbReference type="EMBL" id="NDV13531.1"/>
    </source>
</evidence>
<evidence type="ECO:0000256" key="8">
    <source>
        <dbReference type="ARBA" id="ARBA00039866"/>
    </source>
</evidence>